<proteinExistence type="inferred from homology"/>
<evidence type="ECO:0000256" key="15">
    <source>
        <dbReference type="ARBA" id="ARBA00023136"/>
    </source>
</evidence>
<evidence type="ECO:0000259" key="20">
    <source>
        <dbReference type="PROSITE" id="PS51471"/>
    </source>
</evidence>
<keyword evidence="9 16" id="KW-0863">Zinc-finger</keyword>
<evidence type="ECO:0000256" key="10">
    <source>
        <dbReference type="ARBA" id="ARBA00022786"/>
    </source>
</evidence>
<dbReference type="PROSITE" id="PS50089">
    <property type="entry name" value="ZF_RING_2"/>
    <property type="match status" value="1"/>
</dbReference>
<evidence type="ECO:0000256" key="11">
    <source>
        <dbReference type="ARBA" id="ARBA00022833"/>
    </source>
</evidence>
<dbReference type="InterPro" id="IPR001841">
    <property type="entry name" value="Znf_RING"/>
</dbReference>
<dbReference type="Gene3D" id="2.60.120.330">
    <property type="entry name" value="B-lactam Antibiotic, Isopenicillin N Synthase, Chain"/>
    <property type="match status" value="2"/>
</dbReference>
<keyword evidence="11" id="KW-0862">Zinc</keyword>
<dbReference type="AlphaFoldDB" id="A0A6V7P8F6"/>
<sequence length="725" mass="78550">MAIGDGTRLPITSSSSSRCFSSWGRGAPWPNPRPLHRRHERLLRPASFNPSVAILIVVLVSAFFFLGFFSIYIRRCGGDPFGPGGGGVSLRAGVSALGGVMARSRRQRGLDPAVLETFPTLAFAEVKELRIGKGSLECAVCLSEFEDDETLRLLPTCSHAFHPDCIDAWLASHVTCPVCRCNLDAAEPTPLAREGEGEVVIDVADEEREEERRKQEAIELQRIGSQRQAMRARSGRRPARFPRSHSTGHSLTTTTTTTAPAPAMVAAPEAEGNPDRYTLRLPEHIRREIVAAGRLKRTRSLLAFPSGGEESSRRGYRGGGGGGEGSSRGGGAVPAWASGRRSVEGSVKKGEGDGSTRGKLAAAVAPFDCFVGGGAAASASKGGAGEEDDEFFVVNSQTMTHAQYNETGVIDRMTWRCGTAIPRVAQPRERGELEPVCDADQEIPAVDFDLLVNGSQDQRSQVVRELGRACRDWGFFMVVNHGVCEGLTEAMKQTIAEFFDLTAEEKGEYEDDGVRVMSPIRVGTSFNTAVDKGYLPRVHNAHESSRTEILKGIWESLGLDGAGMTLALNLNSCFQILVANLYPPCPQPELAMGLPPHSDYGLLTVLCQNGVDGLQVKHEGKWIPVKPRPNSFLVNIGDQMEIVSNGRYKSVLHRAVLSGKSTRMSIVTLLAPSLETVVAPAPLLVSSKNPAAFRGMRFGDFIEYQQSNRLKDKSVLDLLRLNARE</sequence>
<dbReference type="EMBL" id="LR862146">
    <property type="protein sequence ID" value="CAD1826948.1"/>
    <property type="molecule type" value="Genomic_DNA"/>
</dbReference>
<dbReference type="Pfam" id="PF13639">
    <property type="entry name" value="zf-RING_2"/>
    <property type="match status" value="1"/>
</dbReference>
<dbReference type="PANTHER" id="PTHR47991">
    <property type="entry name" value="OXOGLUTARATE/IRON-DEPENDENT DIOXYGENASE"/>
    <property type="match status" value="1"/>
</dbReference>
<evidence type="ECO:0000256" key="7">
    <source>
        <dbReference type="ARBA" id="ARBA00022692"/>
    </source>
</evidence>
<protein>
    <recommendedName>
        <fullName evidence="5">RING-type E3 ubiquitin transferase</fullName>
        <ecNumber evidence="5">2.3.2.27</ecNumber>
    </recommendedName>
</protein>
<name>A0A6V7P8F6_ANACO</name>
<dbReference type="PROSITE" id="PS51471">
    <property type="entry name" value="FE2OG_OXY"/>
    <property type="match status" value="1"/>
</dbReference>
<feature type="transmembrane region" description="Helical" evidence="18">
    <location>
        <begin position="52"/>
        <end position="73"/>
    </location>
</feature>
<dbReference type="InterPro" id="IPR050295">
    <property type="entry name" value="Plant_2OG-oxidoreductases"/>
</dbReference>
<dbReference type="InterPro" id="IPR013083">
    <property type="entry name" value="Znf_RING/FYVE/PHD"/>
</dbReference>
<feature type="compositionally biased region" description="Basic and acidic residues" evidence="17">
    <location>
        <begin position="341"/>
        <end position="356"/>
    </location>
</feature>
<reference evidence="21" key="1">
    <citation type="submission" date="2020-07" db="EMBL/GenBank/DDBJ databases">
        <authorList>
            <person name="Lin J."/>
        </authorList>
    </citation>
    <scope>NUCLEOTIDE SEQUENCE</scope>
</reference>
<evidence type="ECO:0000256" key="16">
    <source>
        <dbReference type="PROSITE-ProRule" id="PRU00175"/>
    </source>
</evidence>
<feature type="region of interest" description="Disordered" evidence="17">
    <location>
        <begin position="303"/>
        <end position="357"/>
    </location>
</feature>
<dbReference type="EC" id="2.3.2.27" evidence="5"/>
<dbReference type="InterPro" id="IPR027443">
    <property type="entry name" value="IPNS-like_sf"/>
</dbReference>
<keyword evidence="15 18" id="KW-0472">Membrane</keyword>
<organism evidence="21">
    <name type="scientific">Ananas comosus var. bracteatus</name>
    <name type="common">red pineapple</name>
    <dbReference type="NCBI Taxonomy" id="296719"/>
    <lineage>
        <taxon>Eukaryota</taxon>
        <taxon>Viridiplantae</taxon>
        <taxon>Streptophyta</taxon>
        <taxon>Embryophyta</taxon>
        <taxon>Tracheophyta</taxon>
        <taxon>Spermatophyta</taxon>
        <taxon>Magnoliopsida</taxon>
        <taxon>Liliopsida</taxon>
        <taxon>Poales</taxon>
        <taxon>Bromeliaceae</taxon>
        <taxon>Bromelioideae</taxon>
        <taxon>Ananas</taxon>
    </lineage>
</organism>
<evidence type="ECO:0000256" key="8">
    <source>
        <dbReference type="ARBA" id="ARBA00022723"/>
    </source>
</evidence>
<comment type="pathway">
    <text evidence="3">Protein modification; protein ubiquitination.</text>
</comment>
<keyword evidence="13" id="KW-0560">Oxidoreductase</keyword>
<dbReference type="Pfam" id="PF14226">
    <property type="entry name" value="DIOX_N"/>
    <property type="match status" value="1"/>
</dbReference>
<feature type="domain" description="RING-type" evidence="19">
    <location>
        <begin position="138"/>
        <end position="180"/>
    </location>
</feature>
<evidence type="ECO:0000256" key="5">
    <source>
        <dbReference type="ARBA" id="ARBA00012483"/>
    </source>
</evidence>
<dbReference type="SUPFAM" id="SSF51197">
    <property type="entry name" value="Clavaminate synthase-like"/>
    <property type="match status" value="1"/>
</dbReference>
<keyword evidence="8" id="KW-0479">Metal-binding</keyword>
<evidence type="ECO:0000256" key="18">
    <source>
        <dbReference type="SAM" id="Phobius"/>
    </source>
</evidence>
<comment type="subcellular location">
    <subcellularLocation>
        <location evidence="2">Membrane</location>
        <topology evidence="2">Single-pass membrane protein</topology>
    </subcellularLocation>
</comment>
<feature type="domain" description="Fe2OG dioxygenase" evidence="20">
    <location>
        <begin position="569"/>
        <end position="672"/>
    </location>
</feature>
<evidence type="ECO:0000313" key="21">
    <source>
        <dbReference type="EMBL" id="CAD1826948.1"/>
    </source>
</evidence>
<keyword evidence="7 18" id="KW-0812">Transmembrane</keyword>
<evidence type="ECO:0000256" key="9">
    <source>
        <dbReference type="ARBA" id="ARBA00022771"/>
    </source>
</evidence>
<evidence type="ECO:0000256" key="13">
    <source>
        <dbReference type="ARBA" id="ARBA00023002"/>
    </source>
</evidence>
<dbReference type="CDD" id="cd16461">
    <property type="entry name" value="RING-H2_EL5-like"/>
    <property type="match status" value="1"/>
</dbReference>
<dbReference type="GO" id="GO:0016020">
    <property type="term" value="C:membrane"/>
    <property type="evidence" value="ECO:0007669"/>
    <property type="project" value="UniProtKB-SubCell"/>
</dbReference>
<dbReference type="SUPFAM" id="SSF57850">
    <property type="entry name" value="RING/U-box"/>
    <property type="match status" value="1"/>
</dbReference>
<feature type="region of interest" description="Disordered" evidence="17">
    <location>
        <begin position="222"/>
        <end position="276"/>
    </location>
</feature>
<evidence type="ECO:0000256" key="3">
    <source>
        <dbReference type="ARBA" id="ARBA00004906"/>
    </source>
</evidence>
<dbReference type="InterPro" id="IPR026992">
    <property type="entry name" value="DIOX_N"/>
</dbReference>
<evidence type="ECO:0000259" key="19">
    <source>
        <dbReference type="PROSITE" id="PS50089"/>
    </source>
</evidence>
<keyword evidence="6" id="KW-0808">Transferase</keyword>
<feature type="compositionally biased region" description="Low complexity" evidence="17">
    <location>
        <begin position="252"/>
        <end position="270"/>
    </location>
</feature>
<gene>
    <name evidence="21" type="ORF">CB5_LOCUS10159</name>
</gene>
<keyword evidence="14" id="KW-0408">Iron</keyword>
<keyword evidence="10" id="KW-0833">Ubl conjugation pathway</keyword>
<dbReference type="InterPro" id="IPR005123">
    <property type="entry name" value="Oxoglu/Fe-dep_dioxygenase_dom"/>
</dbReference>
<keyword evidence="12 18" id="KW-1133">Transmembrane helix</keyword>
<comment type="similarity">
    <text evidence="4">Belongs to the iron/ascorbate-dependent oxidoreductase family.</text>
</comment>
<feature type="compositionally biased region" description="Gly residues" evidence="17">
    <location>
        <begin position="317"/>
        <end position="332"/>
    </location>
</feature>
<dbReference type="GO" id="GO:0016491">
    <property type="term" value="F:oxidoreductase activity"/>
    <property type="evidence" value="ECO:0007669"/>
    <property type="project" value="UniProtKB-KW"/>
</dbReference>
<feature type="compositionally biased region" description="Basic residues" evidence="17">
    <location>
        <begin position="233"/>
        <end position="243"/>
    </location>
</feature>
<dbReference type="FunFam" id="3.30.40.10:FF:000187">
    <property type="entry name" value="E3 ubiquitin-protein ligase ATL6"/>
    <property type="match status" value="1"/>
</dbReference>
<dbReference type="GO" id="GO:0008270">
    <property type="term" value="F:zinc ion binding"/>
    <property type="evidence" value="ECO:0007669"/>
    <property type="project" value="UniProtKB-KW"/>
</dbReference>
<dbReference type="Pfam" id="PF03171">
    <property type="entry name" value="2OG-FeII_Oxy"/>
    <property type="match status" value="1"/>
</dbReference>
<comment type="catalytic activity">
    <reaction evidence="1">
        <text>S-ubiquitinyl-[E2 ubiquitin-conjugating enzyme]-L-cysteine + [acceptor protein]-L-lysine = [E2 ubiquitin-conjugating enzyme]-L-cysteine + N(6)-ubiquitinyl-[acceptor protein]-L-lysine.</text>
        <dbReference type="EC" id="2.3.2.27"/>
    </reaction>
</comment>
<evidence type="ECO:0000256" key="6">
    <source>
        <dbReference type="ARBA" id="ARBA00022679"/>
    </source>
</evidence>
<dbReference type="InterPro" id="IPR044861">
    <property type="entry name" value="IPNS-like_FE2OG_OXY"/>
</dbReference>
<evidence type="ECO:0000256" key="4">
    <source>
        <dbReference type="ARBA" id="ARBA00008056"/>
    </source>
</evidence>
<dbReference type="Gene3D" id="3.30.40.10">
    <property type="entry name" value="Zinc/RING finger domain, C3HC4 (zinc finger)"/>
    <property type="match status" value="1"/>
</dbReference>
<evidence type="ECO:0000256" key="1">
    <source>
        <dbReference type="ARBA" id="ARBA00000900"/>
    </source>
</evidence>
<dbReference type="SMART" id="SM00184">
    <property type="entry name" value="RING"/>
    <property type="match status" value="1"/>
</dbReference>
<evidence type="ECO:0000256" key="17">
    <source>
        <dbReference type="SAM" id="MobiDB-lite"/>
    </source>
</evidence>
<feature type="region of interest" description="Disordered" evidence="17">
    <location>
        <begin position="1"/>
        <end position="22"/>
    </location>
</feature>
<dbReference type="GO" id="GO:0061630">
    <property type="term" value="F:ubiquitin protein ligase activity"/>
    <property type="evidence" value="ECO:0007669"/>
    <property type="project" value="UniProtKB-EC"/>
</dbReference>
<evidence type="ECO:0000256" key="12">
    <source>
        <dbReference type="ARBA" id="ARBA00022989"/>
    </source>
</evidence>
<evidence type="ECO:0000256" key="14">
    <source>
        <dbReference type="ARBA" id="ARBA00023004"/>
    </source>
</evidence>
<feature type="compositionally biased region" description="Low complexity" evidence="17">
    <location>
        <begin position="13"/>
        <end position="22"/>
    </location>
</feature>
<evidence type="ECO:0000256" key="2">
    <source>
        <dbReference type="ARBA" id="ARBA00004167"/>
    </source>
</evidence>
<accession>A0A6V7P8F6</accession>